<dbReference type="GO" id="GO:0030154">
    <property type="term" value="P:cell differentiation"/>
    <property type="evidence" value="ECO:0007669"/>
    <property type="project" value="TreeGrafter"/>
</dbReference>
<dbReference type="Pfam" id="PF00104">
    <property type="entry name" value="Hormone_recep"/>
    <property type="match status" value="1"/>
</dbReference>
<dbReference type="Proteomes" id="UP000663829">
    <property type="component" value="Unassembled WGS sequence"/>
</dbReference>
<evidence type="ECO:0000256" key="6">
    <source>
        <dbReference type="ARBA" id="ARBA00023163"/>
    </source>
</evidence>
<comment type="caution">
    <text evidence="12">The sequence shown here is derived from an EMBL/GenBank/DDBJ whole genome shotgun (WGS) entry which is preliminary data.</text>
</comment>
<dbReference type="GO" id="GO:0004879">
    <property type="term" value="F:nuclear receptor activity"/>
    <property type="evidence" value="ECO:0007669"/>
    <property type="project" value="TreeGrafter"/>
</dbReference>
<dbReference type="SUPFAM" id="SSF48508">
    <property type="entry name" value="Nuclear receptor ligand-binding domain"/>
    <property type="match status" value="1"/>
</dbReference>
<keyword evidence="2" id="KW-0863">Zinc-finger</keyword>
<evidence type="ECO:0000256" key="3">
    <source>
        <dbReference type="ARBA" id="ARBA00022833"/>
    </source>
</evidence>
<dbReference type="InterPro" id="IPR001628">
    <property type="entry name" value="Znf_hrmn_rcpt"/>
</dbReference>
<dbReference type="EMBL" id="CAJNOQ010011992">
    <property type="protein sequence ID" value="CAF1289588.1"/>
    <property type="molecule type" value="Genomic_DNA"/>
</dbReference>
<keyword evidence="14" id="KW-1185">Reference proteome</keyword>
<dbReference type="Proteomes" id="UP000681722">
    <property type="component" value="Unassembled WGS sequence"/>
</dbReference>
<evidence type="ECO:0000256" key="1">
    <source>
        <dbReference type="ARBA" id="ARBA00022723"/>
    </source>
</evidence>
<dbReference type="PRINTS" id="PR00047">
    <property type="entry name" value="STROIDFINGER"/>
</dbReference>
<keyword evidence="7" id="KW-0675">Receptor</keyword>
<dbReference type="GO" id="GO:0000122">
    <property type="term" value="P:negative regulation of transcription by RNA polymerase II"/>
    <property type="evidence" value="ECO:0007669"/>
    <property type="project" value="TreeGrafter"/>
</dbReference>
<evidence type="ECO:0000259" key="10">
    <source>
        <dbReference type="PROSITE" id="PS51030"/>
    </source>
</evidence>
<evidence type="ECO:0008006" key="15">
    <source>
        <dbReference type="Google" id="ProtNLM"/>
    </source>
</evidence>
<keyword evidence="6" id="KW-0804">Transcription</keyword>
<dbReference type="OrthoDB" id="6352325at2759"/>
<reference evidence="12" key="1">
    <citation type="submission" date="2021-02" db="EMBL/GenBank/DDBJ databases">
        <authorList>
            <person name="Nowell W R."/>
        </authorList>
    </citation>
    <scope>NUCLEOTIDE SEQUENCE</scope>
</reference>
<dbReference type="PANTHER" id="PTHR24082">
    <property type="entry name" value="NUCLEAR HORMONE RECEPTOR"/>
    <property type="match status" value="1"/>
</dbReference>
<evidence type="ECO:0000313" key="13">
    <source>
        <dbReference type="EMBL" id="CAF4094428.1"/>
    </source>
</evidence>
<dbReference type="SUPFAM" id="SSF57716">
    <property type="entry name" value="Glucocorticoid receptor-like (DNA-binding domain)"/>
    <property type="match status" value="1"/>
</dbReference>
<evidence type="ECO:0000256" key="9">
    <source>
        <dbReference type="SAM" id="MobiDB-lite"/>
    </source>
</evidence>
<dbReference type="GO" id="GO:0008270">
    <property type="term" value="F:zinc ion binding"/>
    <property type="evidence" value="ECO:0007669"/>
    <property type="project" value="UniProtKB-KW"/>
</dbReference>
<organism evidence="12 14">
    <name type="scientific">Didymodactylos carnosus</name>
    <dbReference type="NCBI Taxonomy" id="1234261"/>
    <lineage>
        <taxon>Eukaryota</taxon>
        <taxon>Metazoa</taxon>
        <taxon>Spiralia</taxon>
        <taxon>Gnathifera</taxon>
        <taxon>Rotifera</taxon>
        <taxon>Eurotatoria</taxon>
        <taxon>Bdelloidea</taxon>
        <taxon>Philodinida</taxon>
        <taxon>Philodinidae</taxon>
        <taxon>Didymodactylos</taxon>
    </lineage>
</organism>
<dbReference type="GO" id="GO:0000978">
    <property type="term" value="F:RNA polymerase II cis-regulatory region sequence-specific DNA binding"/>
    <property type="evidence" value="ECO:0007669"/>
    <property type="project" value="TreeGrafter"/>
</dbReference>
<dbReference type="SMART" id="SM00399">
    <property type="entry name" value="ZnF_C4"/>
    <property type="match status" value="1"/>
</dbReference>
<accession>A0A815CZS0</accession>
<dbReference type="PANTHER" id="PTHR24082:SF283">
    <property type="entry name" value="NUCLEAR HORMONE RECEPTOR HR96"/>
    <property type="match status" value="1"/>
</dbReference>
<dbReference type="PROSITE" id="PS51030">
    <property type="entry name" value="NUCLEAR_REC_DBD_2"/>
    <property type="match status" value="1"/>
</dbReference>
<dbReference type="Pfam" id="PF00105">
    <property type="entry name" value="zf-C4"/>
    <property type="match status" value="1"/>
</dbReference>
<evidence type="ECO:0000256" key="4">
    <source>
        <dbReference type="ARBA" id="ARBA00023015"/>
    </source>
</evidence>
<keyword evidence="1" id="KW-0479">Metal-binding</keyword>
<dbReference type="Gene3D" id="1.10.565.10">
    <property type="entry name" value="Retinoid X Receptor"/>
    <property type="match status" value="1"/>
</dbReference>
<evidence type="ECO:0000259" key="11">
    <source>
        <dbReference type="PROSITE" id="PS51843"/>
    </source>
</evidence>
<dbReference type="EMBL" id="CAJOBC010032044">
    <property type="protein sequence ID" value="CAF4094428.1"/>
    <property type="molecule type" value="Genomic_DNA"/>
</dbReference>
<dbReference type="AlphaFoldDB" id="A0A815CZS0"/>
<dbReference type="InterPro" id="IPR035500">
    <property type="entry name" value="NHR-like_dom_sf"/>
</dbReference>
<evidence type="ECO:0000313" key="12">
    <source>
        <dbReference type="EMBL" id="CAF1289588.1"/>
    </source>
</evidence>
<evidence type="ECO:0000256" key="7">
    <source>
        <dbReference type="ARBA" id="ARBA00023170"/>
    </source>
</evidence>
<dbReference type="InterPro" id="IPR000536">
    <property type="entry name" value="Nucl_hrmn_rcpt_lig-bd"/>
</dbReference>
<feature type="domain" description="Nuclear receptor" evidence="10">
    <location>
        <begin position="32"/>
        <end position="114"/>
    </location>
</feature>
<sequence length="375" mass="43696">MMTHETDDNHIYRRLLRLPNEQPSEAQTRKKGLVCAICGGRAIGYNYDAISCASCKAFFSRNAQNSIERLVCIGTGMRKELIHTTEQKQRRKHRMDELNQRVNKSGSESEKITAIEPTVSSLEYEKLVELSVTDRLQIQSIETAFLISHQSLITPPFPIYPTHLTDKMSGILSIMDWYNFSALKLINYFKTIPEFDQLDENDRFVLVKHNLIHIFILESSTFFNAVTETCLELTNKDDIQQFDEFYTFCHNDEIRLNFKQLMHTLTEITMDNRIIIYLLINVIIFSTGLSLNEESNLLLSDLSRVHNAQCKYTDLLYRYLIEQYDDDTAVTIFSQLMAQILRIQLTMRNYRSYIRDEIDDVNKLNPLAQTILQLS</sequence>
<protein>
    <recommendedName>
        <fullName evidence="15">Ecdysone-induced protein 78C</fullName>
    </recommendedName>
</protein>
<proteinExistence type="predicted"/>
<gene>
    <name evidence="12" type="ORF">GPM918_LOCUS27965</name>
    <name evidence="13" type="ORF">SRO942_LOCUS28400</name>
</gene>
<dbReference type="Gene3D" id="3.30.50.10">
    <property type="entry name" value="Erythroid Transcription Factor GATA-1, subunit A"/>
    <property type="match status" value="1"/>
</dbReference>
<evidence type="ECO:0000256" key="8">
    <source>
        <dbReference type="ARBA" id="ARBA00023242"/>
    </source>
</evidence>
<feature type="region of interest" description="Disordered" evidence="9">
    <location>
        <begin position="84"/>
        <end position="103"/>
    </location>
</feature>
<keyword evidence="5" id="KW-0238">DNA-binding</keyword>
<name>A0A815CZS0_9BILA</name>
<dbReference type="SMART" id="SM00430">
    <property type="entry name" value="HOLI"/>
    <property type="match status" value="1"/>
</dbReference>
<keyword evidence="4" id="KW-0805">Transcription regulation</keyword>
<feature type="domain" description="NR LBD" evidence="11">
    <location>
        <begin position="137"/>
        <end position="375"/>
    </location>
</feature>
<evidence type="ECO:0000256" key="5">
    <source>
        <dbReference type="ARBA" id="ARBA00023125"/>
    </source>
</evidence>
<dbReference type="InterPro" id="IPR050234">
    <property type="entry name" value="Nuclear_hormone_rcpt_NR1"/>
</dbReference>
<evidence type="ECO:0000313" key="14">
    <source>
        <dbReference type="Proteomes" id="UP000663829"/>
    </source>
</evidence>
<dbReference type="PROSITE" id="PS51843">
    <property type="entry name" value="NR_LBD"/>
    <property type="match status" value="1"/>
</dbReference>
<keyword evidence="8" id="KW-0539">Nucleus</keyword>
<dbReference type="InterPro" id="IPR013088">
    <property type="entry name" value="Znf_NHR/GATA"/>
</dbReference>
<feature type="compositionally biased region" description="Basic and acidic residues" evidence="9">
    <location>
        <begin position="84"/>
        <end position="99"/>
    </location>
</feature>
<dbReference type="GO" id="GO:0045944">
    <property type="term" value="P:positive regulation of transcription by RNA polymerase II"/>
    <property type="evidence" value="ECO:0007669"/>
    <property type="project" value="TreeGrafter"/>
</dbReference>
<keyword evidence="3" id="KW-0862">Zinc</keyword>
<evidence type="ECO:0000256" key="2">
    <source>
        <dbReference type="ARBA" id="ARBA00022771"/>
    </source>
</evidence>